<dbReference type="EMBL" id="CP098023">
    <property type="protein sequence ID" value="WKD50706.1"/>
    <property type="molecule type" value="Genomic_DNA"/>
</dbReference>
<organism evidence="1 2">
    <name type="scientific">Microbulbifer spongiae</name>
    <dbReference type="NCBI Taxonomy" id="2944933"/>
    <lineage>
        <taxon>Bacteria</taxon>
        <taxon>Pseudomonadati</taxon>
        <taxon>Pseudomonadota</taxon>
        <taxon>Gammaproteobacteria</taxon>
        <taxon>Cellvibrionales</taxon>
        <taxon>Microbulbiferaceae</taxon>
        <taxon>Microbulbifer</taxon>
    </lineage>
</organism>
<sequence length="93" mass="10162">MFPNHHAHHLIPPAVGKNHPVFKKIGIDLDDEENGILLSATKGERVSALSKHVGSHNEFISFVTDKLDSLNIGAHWVSAFIIIAAESSFLTSH</sequence>
<reference evidence="1 2" key="1">
    <citation type="submission" date="2022-05" db="EMBL/GenBank/DDBJ databases">
        <title>Microbulbifer sp. nov., isolated from sponge.</title>
        <authorList>
            <person name="Gao L."/>
        </authorList>
    </citation>
    <scope>NUCLEOTIDE SEQUENCE [LARGE SCALE GENOMIC DNA]</scope>
    <source>
        <strain evidence="1 2">MI-G</strain>
    </source>
</reference>
<evidence type="ECO:0000313" key="2">
    <source>
        <dbReference type="Proteomes" id="UP001321520"/>
    </source>
</evidence>
<gene>
    <name evidence="1" type="ORF">M8T91_04560</name>
</gene>
<dbReference type="Proteomes" id="UP001321520">
    <property type="component" value="Chromosome"/>
</dbReference>
<protein>
    <submittedName>
        <fullName evidence="1">AHH domain-containing protein</fullName>
    </submittedName>
</protein>
<evidence type="ECO:0000313" key="1">
    <source>
        <dbReference type="EMBL" id="WKD50706.1"/>
    </source>
</evidence>
<keyword evidence="2" id="KW-1185">Reference proteome</keyword>
<dbReference type="Pfam" id="PF14412">
    <property type="entry name" value="AHH"/>
    <property type="match status" value="1"/>
</dbReference>
<proteinExistence type="predicted"/>
<accession>A0ABY9EI82</accession>
<dbReference type="RefSeq" id="WP_301417260.1">
    <property type="nucleotide sequence ID" value="NZ_CP098023.1"/>
</dbReference>
<dbReference type="InterPro" id="IPR032871">
    <property type="entry name" value="AHH_dom_containing"/>
</dbReference>
<name>A0ABY9EI82_9GAMM</name>